<feature type="transmembrane region" description="Helical" evidence="1">
    <location>
        <begin position="7"/>
        <end position="28"/>
    </location>
</feature>
<dbReference type="InterPro" id="IPR036938">
    <property type="entry name" value="PAP2/HPO_sf"/>
</dbReference>
<keyword evidence="1" id="KW-0472">Membrane</keyword>
<evidence type="ECO:0000259" key="2">
    <source>
        <dbReference type="SMART" id="SM00014"/>
    </source>
</evidence>
<sequence length="273" mass="28139">MAARRGVWSFAIAAVVLAAAFVATYVFFVRTYVGQIVDERAFVGASSQHDLVYRLTGMVLGNVPTVAIGGGVLLTLVIGLVTRRFRHLLVALATGGIAVIAAELAKHVFLERAATGATDLLGNSFPSGHATVAAAAAFAIFVVCPPRWRPLAAVLGGAFAVLTGVLLVIQQWHRPSDVVAAFMLVAACGCIGGIALLLWRVPEAVPPARTLPALWWIAGASAVASGIAFVIIFITVQNHGSHLQIAYAGGGAAILAVGSALAAAGNALFRRIS</sequence>
<feature type="transmembrane region" description="Helical" evidence="1">
    <location>
        <begin position="151"/>
        <end position="172"/>
    </location>
</feature>
<dbReference type="SMART" id="SM00014">
    <property type="entry name" value="acidPPc"/>
    <property type="match status" value="1"/>
</dbReference>
<accession>A0A0F0LPD1</accession>
<dbReference type="AlphaFoldDB" id="A0A0F0LPD1"/>
<protein>
    <submittedName>
        <fullName evidence="3">PAP2 superfamily protein</fullName>
    </submittedName>
</protein>
<feature type="transmembrane region" description="Helical" evidence="1">
    <location>
        <begin position="246"/>
        <end position="269"/>
    </location>
</feature>
<dbReference type="PATRIC" id="fig|582680.6.peg.1261"/>
<feature type="transmembrane region" description="Helical" evidence="1">
    <location>
        <begin position="59"/>
        <end position="81"/>
    </location>
</feature>
<dbReference type="RefSeq" id="WP_045271316.1">
    <property type="nucleotide sequence ID" value="NZ_JYIX01000030.1"/>
</dbReference>
<dbReference type="Gene3D" id="1.20.144.10">
    <property type="entry name" value="Phosphatidic acid phosphatase type 2/haloperoxidase"/>
    <property type="match status" value="1"/>
</dbReference>
<keyword evidence="4" id="KW-1185">Reference proteome</keyword>
<feature type="transmembrane region" description="Helical" evidence="1">
    <location>
        <begin position="213"/>
        <end position="234"/>
    </location>
</feature>
<keyword evidence="1" id="KW-1133">Transmembrane helix</keyword>
<dbReference type="Pfam" id="PF01569">
    <property type="entry name" value="PAP2"/>
    <property type="match status" value="1"/>
</dbReference>
<name>A0A0F0LPD1_9MICO</name>
<feature type="transmembrane region" description="Helical" evidence="1">
    <location>
        <begin position="125"/>
        <end position="144"/>
    </location>
</feature>
<keyword evidence="1" id="KW-0812">Transmembrane</keyword>
<feature type="transmembrane region" description="Helical" evidence="1">
    <location>
        <begin position="178"/>
        <end position="201"/>
    </location>
</feature>
<evidence type="ECO:0000313" key="4">
    <source>
        <dbReference type="Proteomes" id="UP000033740"/>
    </source>
</evidence>
<feature type="domain" description="Phosphatidic acid phosphatase type 2/haloperoxidase" evidence="2">
    <location>
        <begin position="87"/>
        <end position="193"/>
    </location>
</feature>
<dbReference type="EMBL" id="JYIX01000030">
    <property type="protein sequence ID" value="KJL34125.1"/>
    <property type="molecule type" value="Genomic_DNA"/>
</dbReference>
<proteinExistence type="predicted"/>
<evidence type="ECO:0000313" key="3">
    <source>
        <dbReference type="EMBL" id="KJL34125.1"/>
    </source>
</evidence>
<organism evidence="3 4">
    <name type="scientific">Microbacterium azadirachtae</name>
    <dbReference type="NCBI Taxonomy" id="582680"/>
    <lineage>
        <taxon>Bacteria</taxon>
        <taxon>Bacillati</taxon>
        <taxon>Actinomycetota</taxon>
        <taxon>Actinomycetes</taxon>
        <taxon>Micrococcales</taxon>
        <taxon>Microbacteriaceae</taxon>
        <taxon>Microbacterium</taxon>
    </lineage>
</organism>
<dbReference type="InterPro" id="IPR000326">
    <property type="entry name" value="PAP2/HPO"/>
</dbReference>
<feature type="transmembrane region" description="Helical" evidence="1">
    <location>
        <begin position="88"/>
        <end position="105"/>
    </location>
</feature>
<comment type="caution">
    <text evidence="3">The sequence shown here is derived from an EMBL/GenBank/DDBJ whole genome shotgun (WGS) entry which is preliminary data.</text>
</comment>
<reference evidence="3 4" key="1">
    <citation type="submission" date="2015-02" db="EMBL/GenBank/DDBJ databases">
        <title>Draft genome sequences of ten Microbacterium spp. with emphasis on heavy metal contaminated environments.</title>
        <authorList>
            <person name="Corretto E."/>
        </authorList>
    </citation>
    <scope>NUCLEOTIDE SEQUENCE [LARGE SCALE GENOMIC DNA]</scope>
    <source>
        <strain evidence="3 4">ARN176</strain>
    </source>
</reference>
<dbReference type="Proteomes" id="UP000033740">
    <property type="component" value="Unassembled WGS sequence"/>
</dbReference>
<gene>
    <name evidence="3" type="ORF">RS86_01224</name>
</gene>
<dbReference type="STRING" id="582680.RS86_01224"/>
<evidence type="ECO:0000256" key="1">
    <source>
        <dbReference type="SAM" id="Phobius"/>
    </source>
</evidence>
<dbReference type="SUPFAM" id="SSF48317">
    <property type="entry name" value="Acid phosphatase/Vanadium-dependent haloperoxidase"/>
    <property type="match status" value="1"/>
</dbReference>